<organism evidence="3 4">
    <name type="scientific">Podospora bellae-mahoneyi</name>
    <dbReference type="NCBI Taxonomy" id="2093777"/>
    <lineage>
        <taxon>Eukaryota</taxon>
        <taxon>Fungi</taxon>
        <taxon>Dikarya</taxon>
        <taxon>Ascomycota</taxon>
        <taxon>Pezizomycotina</taxon>
        <taxon>Sordariomycetes</taxon>
        <taxon>Sordariomycetidae</taxon>
        <taxon>Sordariales</taxon>
        <taxon>Podosporaceae</taxon>
        <taxon>Podospora</taxon>
    </lineage>
</organism>
<dbReference type="CDD" id="cd14502">
    <property type="entry name" value="RNA_5'-triphosphatase"/>
    <property type="match status" value="1"/>
</dbReference>
<feature type="region of interest" description="Disordered" evidence="1">
    <location>
        <begin position="383"/>
        <end position="443"/>
    </location>
</feature>
<dbReference type="InterPro" id="IPR029058">
    <property type="entry name" value="AB_hydrolase_fold"/>
</dbReference>
<evidence type="ECO:0000313" key="4">
    <source>
        <dbReference type="Proteomes" id="UP001322138"/>
    </source>
</evidence>
<dbReference type="Proteomes" id="UP001322138">
    <property type="component" value="Unassembled WGS sequence"/>
</dbReference>
<dbReference type="SUPFAM" id="SSF52799">
    <property type="entry name" value="(Phosphotyrosine protein) phosphatases II"/>
    <property type="match status" value="1"/>
</dbReference>
<reference evidence="3 4" key="1">
    <citation type="journal article" date="2023" name="bioRxiv">
        <title>High-quality genome assemblies of four members of thePodospora anserinaspecies complex.</title>
        <authorList>
            <person name="Ament-Velasquez S.L."/>
            <person name="Vogan A.A."/>
            <person name="Wallerman O."/>
            <person name="Hartmann F."/>
            <person name="Gautier V."/>
            <person name="Silar P."/>
            <person name="Giraud T."/>
            <person name="Johannesson H."/>
        </authorList>
    </citation>
    <scope>NUCLEOTIDE SEQUENCE [LARGE SCALE GENOMIC DNA]</scope>
    <source>
        <strain evidence="3 4">CBS 112042</strain>
    </source>
</reference>
<dbReference type="InterPro" id="IPR029021">
    <property type="entry name" value="Prot-tyrosine_phosphatase-like"/>
</dbReference>
<protein>
    <recommendedName>
        <fullName evidence="2">Tyrosine specific protein phosphatases domain-containing protein</fullName>
    </recommendedName>
</protein>
<dbReference type="InterPro" id="IPR000340">
    <property type="entry name" value="Dual-sp_phosphatase_cat-dom"/>
</dbReference>
<evidence type="ECO:0000313" key="3">
    <source>
        <dbReference type="EMBL" id="KAK4639337.1"/>
    </source>
</evidence>
<dbReference type="Gene3D" id="3.90.190.10">
    <property type="entry name" value="Protein tyrosine phosphatase superfamily"/>
    <property type="match status" value="1"/>
</dbReference>
<feature type="compositionally biased region" description="Low complexity" evidence="1">
    <location>
        <begin position="383"/>
        <end position="395"/>
    </location>
</feature>
<dbReference type="PANTHER" id="PTHR10367:SF25">
    <property type="entry name" value="DUAL SPECIFICITY PHOSPHATASE CATALYTIC DOMAIN PROTEIN (AFU_ORTHOLOGUE AFUA_1G03540)"/>
    <property type="match status" value="1"/>
</dbReference>
<dbReference type="GeneID" id="87901768"/>
<dbReference type="Pfam" id="PF12697">
    <property type="entry name" value="Abhydrolase_6"/>
    <property type="match status" value="1"/>
</dbReference>
<feature type="compositionally biased region" description="Polar residues" evidence="1">
    <location>
        <begin position="419"/>
        <end position="437"/>
    </location>
</feature>
<dbReference type="EMBL" id="JAFFGZ010000009">
    <property type="protein sequence ID" value="KAK4639337.1"/>
    <property type="molecule type" value="Genomic_DNA"/>
</dbReference>
<dbReference type="PROSITE" id="PS00383">
    <property type="entry name" value="TYR_PHOSPHATASE_1"/>
    <property type="match status" value="1"/>
</dbReference>
<accession>A0ABR0F9E7</accession>
<dbReference type="InterPro" id="IPR016130">
    <property type="entry name" value="Tyr_Pase_AS"/>
</dbReference>
<dbReference type="InterPro" id="IPR051029">
    <property type="entry name" value="mRNA_Capping_Enz/RNA_Phosphat"/>
</dbReference>
<proteinExistence type="predicted"/>
<dbReference type="PANTHER" id="PTHR10367">
    <property type="entry name" value="MRNA-CAPPING ENZYME"/>
    <property type="match status" value="1"/>
</dbReference>
<evidence type="ECO:0000256" key="1">
    <source>
        <dbReference type="SAM" id="MobiDB-lite"/>
    </source>
</evidence>
<dbReference type="InterPro" id="IPR000073">
    <property type="entry name" value="AB_hydrolase_1"/>
</dbReference>
<dbReference type="Gene3D" id="3.40.50.1820">
    <property type="entry name" value="alpha/beta hydrolase"/>
    <property type="match status" value="1"/>
</dbReference>
<dbReference type="RefSeq" id="XP_062728313.1">
    <property type="nucleotide sequence ID" value="XM_062882286.1"/>
</dbReference>
<dbReference type="PROSITE" id="PS50056">
    <property type="entry name" value="TYR_PHOSPHATASE_2"/>
    <property type="match status" value="1"/>
</dbReference>
<dbReference type="InterPro" id="IPR000387">
    <property type="entry name" value="Tyr_Pase_dom"/>
</dbReference>
<keyword evidence="4" id="KW-1185">Reference proteome</keyword>
<dbReference type="SUPFAM" id="SSF53474">
    <property type="entry name" value="alpha/beta-Hydrolases"/>
    <property type="match status" value="1"/>
</dbReference>
<dbReference type="Pfam" id="PF00782">
    <property type="entry name" value="DSPc"/>
    <property type="match status" value="1"/>
</dbReference>
<comment type="caution">
    <text evidence="3">The sequence shown here is derived from an EMBL/GenBank/DDBJ whole genome shotgun (WGS) entry which is preliminary data.</text>
</comment>
<gene>
    <name evidence="3" type="ORF">QC761_707360</name>
</gene>
<name>A0ABR0F9E7_9PEZI</name>
<evidence type="ECO:0000259" key="2">
    <source>
        <dbReference type="PROSITE" id="PS50056"/>
    </source>
</evidence>
<sequence>MLLPKIITESAKCWHEHSLTTEPPPKIITESALTSVKGLSLKSKFFKAFALTATSGLALWMVAMVFTEEKLDAKSTDPPLLEKYSEFKSYTTSKAFYNKLRIFYRKHPQTDNLPKDPPLPLLVFIHGLGGSIAQFHRILTSLTHLASCLAVDLPGCGRSEYTNTSWVAYTTDALVELLEMIINDYREEKQRVVLIAHSMGCGLATLLINPRHEIQSDLCDSVLGLVAMCPALMPTEEQVKNYRRLLWIPGFIFDLWRAWDRRGGINSASVSRIVGPMADAKAKKLQLMFNYQSRTPVFRRMAWGMLPEFDEKGNPKGGFPENSVWTGLQVPVLIISGWLDEITPMWVAEKVYDLVKHSHTTPPWRAGRILNWRNSPISTLSLGSAGARSRGSPGSDTSLGGGGAAPAPPTSMVRDSEVASLSSSTPEESCASETPSLDSWIPPLPSHPPKYIKNFDIKVGGHGLLFSEEMVAGLISEFLTDQITKRLDLSWQLQYLNEGGKWDVKNYEKWRGVVPVSDPIAGVFRAMKTLRETDGEHSPQKFGAKYGGKTIRDVIDISHDTPVYEPNNLRVWQVSYHKVATVSKIPPSRADIDRFIDKVDEIRAKQTKFEIGVHCHYGFNRTGFLIVCYLVERLGWKVEDAIEHFAQARPNGIKHAHFRDRLHLMYPKSPKRYVD</sequence>
<feature type="domain" description="Tyrosine specific protein phosphatases" evidence="2">
    <location>
        <begin position="593"/>
        <end position="654"/>
    </location>
</feature>